<dbReference type="Proteomes" id="UP000557872">
    <property type="component" value="Unassembled WGS sequence"/>
</dbReference>
<evidence type="ECO:0000256" key="1">
    <source>
        <dbReference type="SAM" id="MobiDB-lite"/>
    </source>
</evidence>
<feature type="transmembrane region" description="Helical" evidence="2">
    <location>
        <begin position="279"/>
        <end position="298"/>
    </location>
</feature>
<evidence type="ECO:0000313" key="3">
    <source>
        <dbReference type="EMBL" id="NWK55766.1"/>
    </source>
</evidence>
<sequence length="426" mass="47287">MNQRSIKMLADEPYRLFFPVALLAGVFGVMLWPMFYAGQLFWIPDALQLSYYPNLAHAHLMIQGYVGGFAIGFIGTAMPKLLKATPLKAPLVALLFLLHLGLTLLHLCNHTRIADGLFAAMLLLMLSQVLIRLQSGKLAPPPGMVLAGMGLLSGALGAGWLAAVGLQGDISMYRFAQRLLYQAFILLPLMGIGAYIFPMILNTANKHAALNQEKRSRAWKLKFTEALILGCLILASYWVDSRHPGQTSMPWVRFLLCAVWLSKECGWLQWKSARGIMPWALRSGILCLLCGLIAVALIQRHPIALDHSLYIGGFGLITMIVATRVIYGHSGQGKMFQRWVKPLCWCTGLLLFDMLTRVSADFMPWIMVSHHVYAALLWVVVSIIWGIALLPSVRKRPFAGMGLSSKPTPPNPATQTKSLMDMDFRK</sequence>
<dbReference type="InterPro" id="IPR010266">
    <property type="entry name" value="NnrS"/>
</dbReference>
<dbReference type="Pfam" id="PF05940">
    <property type="entry name" value="NnrS"/>
    <property type="match status" value="1"/>
</dbReference>
<feature type="transmembrane region" description="Helical" evidence="2">
    <location>
        <begin position="16"/>
        <end position="36"/>
    </location>
</feature>
<accession>A0A851GEB6</accession>
<feature type="transmembrane region" description="Helical" evidence="2">
    <location>
        <begin position="310"/>
        <end position="327"/>
    </location>
</feature>
<dbReference type="RefSeq" id="WP_178932309.1">
    <property type="nucleotide sequence ID" value="NZ_JACBAZ010000003.1"/>
</dbReference>
<dbReference type="EMBL" id="JACBAZ010000003">
    <property type="protein sequence ID" value="NWK55766.1"/>
    <property type="molecule type" value="Genomic_DNA"/>
</dbReference>
<feature type="transmembrane region" description="Helical" evidence="2">
    <location>
        <begin position="179"/>
        <end position="201"/>
    </location>
</feature>
<keyword evidence="2" id="KW-1133">Transmembrane helix</keyword>
<feature type="transmembrane region" description="Helical" evidence="2">
    <location>
        <begin position="143"/>
        <end position="167"/>
    </location>
</feature>
<feature type="transmembrane region" description="Helical" evidence="2">
    <location>
        <begin position="89"/>
        <end position="107"/>
    </location>
</feature>
<feature type="transmembrane region" description="Helical" evidence="2">
    <location>
        <begin position="113"/>
        <end position="131"/>
    </location>
</feature>
<evidence type="ECO:0000256" key="2">
    <source>
        <dbReference type="SAM" id="Phobius"/>
    </source>
</evidence>
<keyword evidence="2" id="KW-0472">Membrane</keyword>
<keyword evidence="4" id="KW-1185">Reference proteome</keyword>
<organism evidence="3 4">
    <name type="scientific">Oceaniferula marina</name>
    <dbReference type="NCBI Taxonomy" id="2748318"/>
    <lineage>
        <taxon>Bacteria</taxon>
        <taxon>Pseudomonadati</taxon>
        <taxon>Verrucomicrobiota</taxon>
        <taxon>Verrucomicrobiia</taxon>
        <taxon>Verrucomicrobiales</taxon>
        <taxon>Verrucomicrobiaceae</taxon>
        <taxon>Oceaniferula</taxon>
    </lineage>
</organism>
<gene>
    <name evidence="3" type="ORF">HW115_09100</name>
</gene>
<keyword evidence="2" id="KW-0812">Transmembrane</keyword>
<reference evidence="3 4" key="1">
    <citation type="submission" date="2020-07" db="EMBL/GenBank/DDBJ databases">
        <title>Roseicoccus Jingziensis gen. nov., sp. nov., isolated from coastal seawater.</title>
        <authorList>
            <person name="Feng X."/>
        </authorList>
    </citation>
    <scope>NUCLEOTIDE SEQUENCE [LARGE SCALE GENOMIC DNA]</scope>
    <source>
        <strain evidence="3 4">N1E253</strain>
    </source>
</reference>
<dbReference type="AlphaFoldDB" id="A0A851GEB6"/>
<feature type="region of interest" description="Disordered" evidence="1">
    <location>
        <begin position="401"/>
        <end position="426"/>
    </location>
</feature>
<feature type="transmembrane region" description="Helical" evidence="2">
    <location>
        <begin position="372"/>
        <end position="393"/>
    </location>
</feature>
<feature type="transmembrane region" description="Helical" evidence="2">
    <location>
        <begin position="221"/>
        <end position="239"/>
    </location>
</feature>
<evidence type="ECO:0000313" key="4">
    <source>
        <dbReference type="Proteomes" id="UP000557872"/>
    </source>
</evidence>
<name>A0A851GEB6_9BACT</name>
<feature type="transmembrane region" description="Helical" evidence="2">
    <location>
        <begin position="56"/>
        <end position="77"/>
    </location>
</feature>
<comment type="caution">
    <text evidence="3">The sequence shown here is derived from an EMBL/GenBank/DDBJ whole genome shotgun (WGS) entry which is preliminary data.</text>
</comment>
<protein>
    <submittedName>
        <fullName evidence="3">NnrS family protein</fullName>
    </submittedName>
</protein>
<proteinExistence type="predicted"/>